<evidence type="ECO:0000313" key="2">
    <source>
        <dbReference type="EMBL" id="OTN94851.1"/>
    </source>
</evidence>
<sequence>MIKKLFLLSTLTLAMAGCSTTDSATESTTETTEDTTEEVKVETITEAEVDEARERWAEAIISIGAASEEGMEEATEKAEEVIETLYAYDEGAVLFKPTKAAELPFRAAKEEALSYFVGGDISEDSGFALEPWTDIRFDNHETIIDTDSALASGEYYFTSGETGDETKVEYTFGFIRDDEGNLRINLHHSSLPYGG</sequence>
<feature type="chain" id="PRO_5012241390" description="Phosphoribosyl-AMP cyclohydrolase" evidence="1">
    <location>
        <begin position="25"/>
        <end position="195"/>
    </location>
</feature>
<evidence type="ECO:0008006" key="4">
    <source>
        <dbReference type="Google" id="ProtNLM"/>
    </source>
</evidence>
<evidence type="ECO:0000256" key="1">
    <source>
        <dbReference type="SAM" id="SignalP"/>
    </source>
</evidence>
<dbReference type="Gene3D" id="3.10.450.50">
    <property type="match status" value="1"/>
</dbReference>
<proteinExistence type="predicted"/>
<accession>A0A242BHD3</accession>
<dbReference type="Proteomes" id="UP000194885">
    <property type="component" value="Unassembled WGS sequence"/>
</dbReference>
<dbReference type="InterPro" id="IPR016878">
    <property type="entry name" value="MICAH-like"/>
</dbReference>
<dbReference type="EMBL" id="NGKW01000002">
    <property type="protein sequence ID" value="OTN94851.1"/>
    <property type="molecule type" value="Genomic_DNA"/>
</dbReference>
<reference evidence="2 3" key="1">
    <citation type="submission" date="2017-05" db="EMBL/GenBank/DDBJ databases">
        <title>The Genome Sequence of Enterococcus faecium 7H8_DIV0219.</title>
        <authorList>
            <consortium name="The Broad Institute Genomics Platform"/>
            <consortium name="The Broad Institute Genomic Center for Infectious Diseases"/>
            <person name="Earl A."/>
            <person name="Manson A."/>
            <person name="Schwartman J."/>
            <person name="Gilmore M."/>
            <person name="Abouelleil A."/>
            <person name="Cao P."/>
            <person name="Chapman S."/>
            <person name="Cusick C."/>
            <person name="Shea T."/>
            <person name="Young S."/>
            <person name="Neafsey D."/>
            <person name="Nusbaum C."/>
            <person name="Birren B."/>
        </authorList>
    </citation>
    <scope>NUCLEOTIDE SEQUENCE [LARGE SCALE GENOMIC DNA]</scope>
    <source>
        <strain evidence="2 3">7H8_DIV0219</strain>
    </source>
</reference>
<dbReference type="PROSITE" id="PS51257">
    <property type="entry name" value="PROKAR_LIPOPROTEIN"/>
    <property type="match status" value="1"/>
</dbReference>
<dbReference type="AlphaFoldDB" id="A0A242BHD3"/>
<gene>
    <name evidence="2" type="ORF">A5810_001096</name>
</gene>
<organism evidence="2 3">
    <name type="scientific">Enterococcus faecium</name>
    <name type="common">Streptococcus faecium</name>
    <dbReference type="NCBI Taxonomy" id="1352"/>
    <lineage>
        <taxon>Bacteria</taxon>
        <taxon>Bacillati</taxon>
        <taxon>Bacillota</taxon>
        <taxon>Bacilli</taxon>
        <taxon>Lactobacillales</taxon>
        <taxon>Enterococcaceae</taxon>
        <taxon>Enterococcus</taxon>
    </lineage>
</organism>
<name>A0A242BHD3_ENTFC</name>
<protein>
    <recommendedName>
        <fullName evidence="4">Phosphoribosyl-AMP cyclohydrolase</fullName>
    </recommendedName>
</protein>
<keyword evidence="1" id="KW-0732">Signal</keyword>
<evidence type="ECO:0000313" key="3">
    <source>
        <dbReference type="Proteomes" id="UP000194885"/>
    </source>
</evidence>
<dbReference type="RefSeq" id="WP_086323206.1">
    <property type="nucleotide sequence ID" value="NZ_NGKW01000002.1"/>
</dbReference>
<dbReference type="PIRSF" id="PIRSF028288">
    <property type="entry name" value="UCP028288"/>
    <property type="match status" value="1"/>
</dbReference>
<dbReference type="SUPFAM" id="SSF54427">
    <property type="entry name" value="NTF2-like"/>
    <property type="match status" value="1"/>
</dbReference>
<comment type="caution">
    <text evidence="2">The sequence shown here is derived from an EMBL/GenBank/DDBJ whole genome shotgun (WGS) entry which is preliminary data.</text>
</comment>
<feature type="signal peptide" evidence="1">
    <location>
        <begin position="1"/>
        <end position="24"/>
    </location>
</feature>
<dbReference type="InterPro" id="IPR032710">
    <property type="entry name" value="NTF2-like_dom_sf"/>
</dbReference>